<dbReference type="OrthoDB" id="8694217at2759"/>
<dbReference type="Gene3D" id="2.60.40.10">
    <property type="entry name" value="Immunoglobulins"/>
    <property type="match status" value="1"/>
</dbReference>
<dbReference type="InterPro" id="IPR050199">
    <property type="entry name" value="IgHV"/>
</dbReference>
<evidence type="ECO:0000256" key="1">
    <source>
        <dbReference type="SAM" id="SignalP"/>
    </source>
</evidence>
<dbReference type="AlphaFoldDB" id="A0A8C4TUH9"/>
<accession>A0A8C4TUH9</accession>
<keyword evidence="1" id="KW-0732">Signal</keyword>
<dbReference type="Proteomes" id="UP000694562">
    <property type="component" value="Unplaced"/>
</dbReference>
<evidence type="ECO:0000313" key="2">
    <source>
        <dbReference type="Ensembl" id="ENSFTIP00000003781.1"/>
    </source>
</evidence>
<dbReference type="InterPro" id="IPR036179">
    <property type="entry name" value="Ig-like_dom_sf"/>
</dbReference>
<reference evidence="2" key="1">
    <citation type="submission" date="2025-08" db="UniProtKB">
        <authorList>
            <consortium name="Ensembl"/>
        </authorList>
    </citation>
    <scope>IDENTIFICATION</scope>
</reference>
<dbReference type="OMA" id="RICCAGN"/>
<dbReference type="SUPFAM" id="SSF48726">
    <property type="entry name" value="Immunoglobulin"/>
    <property type="match status" value="1"/>
</dbReference>
<keyword evidence="3" id="KW-1185">Reference proteome</keyword>
<protein>
    <submittedName>
        <fullName evidence="2">Uncharacterized protein</fullName>
    </submittedName>
</protein>
<proteinExistence type="predicted"/>
<sequence>MCIWSYWFLDMTIAGALSEVQIGTSGPMVGNVSGSVTLMCHICGVPITDSSYAWDWIRQTAGRDLQHIALKLPFMGLQHMASCFQTRVTRSANPSRNQLSLEVLLFFWEECAGFG</sequence>
<dbReference type="InterPro" id="IPR013783">
    <property type="entry name" value="Ig-like_fold"/>
</dbReference>
<dbReference type="Ensembl" id="ENSFTIT00000003944.1">
    <property type="protein sequence ID" value="ENSFTIP00000003781.1"/>
    <property type="gene ID" value="ENSFTIG00000002598.1"/>
</dbReference>
<organism evidence="2 3">
    <name type="scientific">Falco tinnunculus</name>
    <name type="common">Common kestrel</name>
    <dbReference type="NCBI Taxonomy" id="100819"/>
    <lineage>
        <taxon>Eukaryota</taxon>
        <taxon>Metazoa</taxon>
        <taxon>Chordata</taxon>
        <taxon>Craniata</taxon>
        <taxon>Vertebrata</taxon>
        <taxon>Euteleostomi</taxon>
        <taxon>Archelosauria</taxon>
        <taxon>Archosauria</taxon>
        <taxon>Dinosauria</taxon>
        <taxon>Saurischia</taxon>
        <taxon>Theropoda</taxon>
        <taxon>Coelurosauria</taxon>
        <taxon>Aves</taxon>
        <taxon>Neognathae</taxon>
        <taxon>Neoaves</taxon>
        <taxon>Telluraves</taxon>
        <taxon>Australaves</taxon>
        <taxon>Falconiformes</taxon>
        <taxon>Falconidae</taxon>
        <taxon>Falco</taxon>
    </lineage>
</organism>
<feature type="chain" id="PRO_5034387758" evidence="1">
    <location>
        <begin position="19"/>
        <end position="115"/>
    </location>
</feature>
<evidence type="ECO:0000313" key="3">
    <source>
        <dbReference type="Proteomes" id="UP000694562"/>
    </source>
</evidence>
<reference evidence="2" key="2">
    <citation type="submission" date="2025-09" db="UniProtKB">
        <authorList>
            <consortium name="Ensembl"/>
        </authorList>
    </citation>
    <scope>IDENTIFICATION</scope>
</reference>
<dbReference type="PANTHER" id="PTHR23266">
    <property type="entry name" value="IMMUNOGLOBULIN HEAVY CHAIN"/>
    <property type="match status" value="1"/>
</dbReference>
<feature type="signal peptide" evidence="1">
    <location>
        <begin position="1"/>
        <end position="18"/>
    </location>
</feature>
<name>A0A8C4TUH9_FALTI</name>